<dbReference type="InterPro" id="IPR000340">
    <property type="entry name" value="Dual-sp_phosphatase_cat-dom"/>
</dbReference>
<dbReference type="InterPro" id="IPR029021">
    <property type="entry name" value="Prot-tyrosine_phosphatase-like"/>
</dbReference>
<dbReference type="PROSITE" id="PS00383">
    <property type="entry name" value="TYR_PHOSPHATASE_1"/>
    <property type="match status" value="1"/>
</dbReference>
<keyword evidence="15" id="KW-1185">Reference proteome</keyword>
<dbReference type="AlphaFoldDB" id="A0A8K1CAZ2"/>
<dbReference type="EMBL" id="SPLM01000109">
    <property type="protein sequence ID" value="TMW59658.1"/>
    <property type="molecule type" value="Genomic_DNA"/>
</dbReference>
<dbReference type="GO" id="GO:0005737">
    <property type="term" value="C:cytoplasm"/>
    <property type="evidence" value="ECO:0007669"/>
    <property type="project" value="UniProtKB-ARBA"/>
</dbReference>
<comment type="caution">
    <text evidence="14">The sequence shown here is derived from an EMBL/GenBank/DDBJ whole genome shotgun (WGS) entry which is preliminary data.</text>
</comment>
<evidence type="ECO:0000256" key="1">
    <source>
        <dbReference type="ARBA" id="ARBA00004370"/>
    </source>
</evidence>
<dbReference type="SMART" id="SM00195">
    <property type="entry name" value="DSPc"/>
    <property type="match status" value="1"/>
</dbReference>
<evidence type="ECO:0000256" key="3">
    <source>
        <dbReference type="ARBA" id="ARBA00022516"/>
    </source>
</evidence>
<keyword evidence="8" id="KW-0594">Phospholipid biosynthesis</keyword>
<evidence type="ECO:0000259" key="12">
    <source>
        <dbReference type="PROSITE" id="PS50054"/>
    </source>
</evidence>
<sequence>MWSASVFSVVDAVGASHDELAMKPWWSTLCSWRLWAISLSLIYVAYQKHLLPNPVAKVVGRAYFYPTWPFTYLARRNDYWTLVDSHVLLGAAPMSFMSHVDALYARGVRAVINLCDEYEGPIKQYRKLHIPQLRLPTIDHTEPSVEDIETAVAFIQEKKDSGVRVYVHCKGGNGRSAAIAFCWLLYARNFTLEEAQEYLNEKRSVRKKLYLQPHINAYYQKLLVDRSQHDTTDADTK</sequence>
<proteinExistence type="predicted"/>
<dbReference type="SUPFAM" id="SSF52799">
    <property type="entry name" value="(Phosphotyrosine protein) phosphatases II"/>
    <property type="match status" value="1"/>
</dbReference>
<keyword evidence="5" id="KW-0904">Protein phosphatase</keyword>
<accession>A0A8K1CAZ2</accession>
<dbReference type="Proteomes" id="UP000794436">
    <property type="component" value="Unassembled WGS sequence"/>
</dbReference>
<feature type="domain" description="Tyrosine specific protein phosphatases" evidence="13">
    <location>
        <begin position="146"/>
        <end position="203"/>
    </location>
</feature>
<evidence type="ECO:0000256" key="10">
    <source>
        <dbReference type="ARBA" id="ARBA00025707"/>
    </source>
</evidence>
<keyword evidence="7" id="KW-0472">Membrane</keyword>
<evidence type="ECO:0000313" key="14">
    <source>
        <dbReference type="EMBL" id="TMW59658.1"/>
    </source>
</evidence>
<dbReference type="PROSITE" id="PS50054">
    <property type="entry name" value="TYR_PHOSPHATASE_DUAL"/>
    <property type="match status" value="1"/>
</dbReference>
<evidence type="ECO:0000256" key="5">
    <source>
        <dbReference type="ARBA" id="ARBA00022912"/>
    </source>
</evidence>
<comment type="pathway">
    <text evidence="10">Phospholipid metabolism.</text>
</comment>
<dbReference type="InterPro" id="IPR020422">
    <property type="entry name" value="TYR_PHOSPHATASE_DUAL_dom"/>
</dbReference>
<comment type="pathway">
    <text evidence="2">Lipid metabolism.</text>
</comment>
<dbReference type="FunFam" id="3.90.190.10:FF:000060">
    <property type="entry name" value="Phosphatidylglycerophosphatase and protein-tyrosine phosphatase 1"/>
    <property type="match status" value="1"/>
</dbReference>
<evidence type="ECO:0000256" key="7">
    <source>
        <dbReference type="ARBA" id="ARBA00023136"/>
    </source>
</evidence>
<dbReference type="Pfam" id="PF00782">
    <property type="entry name" value="DSPc"/>
    <property type="match status" value="1"/>
</dbReference>
<evidence type="ECO:0000256" key="8">
    <source>
        <dbReference type="ARBA" id="ARBA00023209"/>
    </source>
</evidence>
<organism evidence="14 15">
    <name type="scientific">Pythium oligandrum</name>
    <name type="common">Mycoparasitic fungus</name>
    <dbReference type="NCBI Taxonomy" id="41045"/>
    <lineage>
        <taxon>Eukaryota</taxon>
        <taxon>Sar</taxon>
        <taxon>Stramenopiles</taxon>
        <taxon>Oomycota</taxon>
        <taxon>Peronosporomycetes</taxon>
        <taxon>Pythiales</taxon>
        <taxon>Pythiaceae</taxon>
        <taxon>Pythium</taxon>
    </lineage>
</organism>
<protein>
    <submittedName>
        <fullName evidence="14">Uncharacterized protein</fullName>
    </submittedName>
</protein>
<dbReference type="GO" id="GO:0004721">
    <property type="term" value="F:phosphoprotein phosphatase activity"/>
    <property type="evidence" value="ECO:0007669"/>
    <property type="project" value="UniProtKB-KW"/>
</dbReference>
<evidence type="ECO:0000259" key="13">
    <source>
        <dbReference type="PROSITE" id="PS50056"/>
    </source>
</evidence>
<comment type="catalytic activity">
    <reaction evidence="11">
        <text>1,2-dioctanoyl-sn-glycero-3-phospho-(1D-myo-inositol-5-phosphate) + H2O = 1,2-dioctanoyl-sn-glycero-3-phospho-(1D-myo-inositol) + phosphate</text>
        <dbReference type="Rhea" id="RHEA:42308"/>
        <dbReference type="ChEBI" id="CHEBI:15377"/>
        <dbReference type="ChEBI" id="CHEBI:43474"/>
        <dbReference type="ChEBI" id="CHEBI:65221"/>
        <dbReference type="ChEBI" id="CHEBI:78911"/>
    </reaction>
    <physiologicalReaction direction="left-to-right" evidence="11">
        <dbReference type="Rhea" id="RHEA:42309"/>
    </physiologicalReaction>
</comment>
<keyword evidence="4" id="KW-0378">Hydrolase</keyword>
<keyword evidence="3" id="KW-0444">Lipid biosynthesis</keyword>
<evidence type="ECO:0000256" key="9">
    <source>
        <dbReference type="ARBA" id="ARBA00023264"/>
    </source>
</evidence>
<evidence type="ECO:0000256" key="2">
    <source>
        <dbReference type="ARBA" id="ARBA00005189"/>
    </source>
</evidence>
<evidence type="ECO:0000313" key="15">
    <source>
        <dbReference type="Proteomes" id="UP000794436"/>
    </source>
</evidence>
<comment type="subcellular location">
    <subcellularLocation>
        <location evidence="1">Membrane</location>
    </subcellularLocation>
</comment>
<evidence type="ECO:0000256" key="6">
    <source>
        <dbReference type="ARBA" id="ARBA00023098"/>
    </source>
</evidence>
<feature type="domain" description="Tyrosine-protein phosphatase" evidence="12">
    <location>
        <begin position="79"/>
        <end position="232"/>
    </location>
</feature>
<keyword evidence="6" id="KW-0443">Lipid metabolism</keyword>
<dbReference type="OrthoDB" id="273181at2759"/>
<dbReference type="Gene3D" id="3.90.190.10">
    <property type="entry name" value="Protein tyrosine phosphatase superfamily"/>
    <property type="match status" value="1"/>
</dbReference>
<evidence type="ECO:0000256" key="11">
    <source>
        <dbReference type="ARBA" id="ARBA00052780"/>
    </source>
</evidence>
<dbReference type="InterPro" id="IPR000387">
    <property type="entry name" value="Tyr_Pase_dom"/>
</dbReference>
<name>A0A8K1CAZ2_PYTOL</name>
<dbReference type="PANTHER" id="PTHR46274">
    <property type="entry name" value="PHOSPHATIDYLINOSITOL PHOSPHATASE"/>
    <property type="match status" value="1"/>
</dbReference>
<dbReference type="GO" id="GO:0016020">
    <property type="term" value="C:membrane"/>
    <property type="evidence" value="ECO:0007669"/>
    <property type="project" value="UniProtKB-SubCell"/>
</dbReference>
<dbReference type="PROSITE" id="PS50056">
    <property type="entry name" value="TYR_PHOSPHATASE_2"/>
    <property type="match status" value="1"/>
</dbReference>
<reference evidence="14" key="1">
    <citation type="submission" date="2019-03" db="EMBL/GenBank/DDBJ databases">
        <title>Long read genome sequence of the mycoparasitic Pythium oligandrum ATCC 38472 isolated from sugarbeet rhizosphere.</title>
        <authorList>
            <person name="Gaulin E."/>
        </authorList>
    </citation>
    <scope>NUCLEOTIDE SEQUENCE</scope>
    <source>
        <strain evidence="14">ATCC 38472_TT</strain>
    </source>
</reference>
<evidence type="ECO:0000256" key="4">
    <source>
        <dbReference type="ARBA" id="ARBA00022801"/>
    </source>
</evidence>
<dbReference type="PANTHER" id="PTHR46274:SF6">
    <property type="entry name" value="TYR_PHOSPHATASE_2 DOMAIN-CONTAINING PROTEIN"/>
    <property type="match status" value="1"/>
</dbReference>
<gene>
    <name evidence="14" type="ORF">Poli38472_004727</name>
</gene>
<dbReference type="GO" id="GO:0008654">
    <property type="term" value="P:phospholipid biosynthetic process"/>
    <property type="evidence" value="ECO:0007669"/>
    <property type="project" value="UniProtKB-KW"/>
</dbReference>
<keyword evidence="9" id="KW-1208">Phospholipid metabolism</keyword>
<dbReference type="InterPro" id="IPR016130">
    <property type="entry name" value="Tyr_Pase_AS"/>
</dbReference>